<dbReference type="InterPro" id="IPR040262">
    <property type="entry name" value="At4g38062-like"/>
</dbReference>
<dbReference type="Proteomes" id="UP001280121">
    <property type="component" value="Unassembled WGS sequence"/>
</dbReference>
<sequence length="235" mass="27635">MKKLFCCKQGWILKLESQTVFNQLEMCHQALAHQESRMKLLEVQLSEFQLRCKNEFREDKAKIESLTAHKDEEIAGLRNSLGNKETLFKELKIRVVHLEQENHELVESLKELGESQRNTGTASLVIKLRNKLKCLEQVHCTCSRNLRARESEWRSQMEEMNSNITSYKSELKSKEKEIQEHHIDLENFHSTVDVLNEEISILVMVLKLEFLEAYCKLLNELRLCSKEKDVRYPVS</sequence>
<gene>
    <name evidence="2" type="ORF">Ddye_001456</name>
</gene>
<keyword evidence="3" id="KW-1185">Reference proteome</keyword>
<evidence type="ECO:0000256" key="1">
    <source>
        <dbReference type="SAM" id="Coils"/>
    </source>
</evidence>
<evidence type="ECO:0000313" key="2">
    <source>
        <dbReference type="EMBL" id="KAK2662882.1"/>
    </source>
</evidence>
<feature type="coiled-coil region" evidence="1">
    <location>
        <begin position="88"/>
        <end position="118"/>
    </location>
</feature>
<dbReference type="AlphaFoldDB" id="A0AAD9XPA8"/>
<organism evidence="2 3">
    <name type="scientific">Dipteronia dyeriana</name>
    <dbReference type="NCBI Taxonomy" id="168575"/>
    <lineage>
        <taxon>Eukaryota</taxon>
        <taxon>Viridiplantae</taxon>
        <taxon>Streptophyta</taxon>
        <taxon>Embryophyta</taxon>
        <taxon>Tracheophyta</taxon>
        <taxon>Spermatophyta</taxon>
        <taxon>Magnoliopsida</taxon>
        <taxon>eudicotyledons</taxon>
        <taxon>Gunneridae</taxon>
        <taxon>Pentapetalae</taxon>
        <taxon>rosids</taxon>
        <taxon>malvids</taxon>
        <taxon>Sapindales</taxon>
        <taxon>Sapindaceae</taxon>
        <taxon>Hippocastanoideae</taxon>
        <taxon>Acereae</taxon>
        <taxon>Dipteronia</taxon>
    </lineage>
</organism>
<feature type="coiled-coil region" evidence="1">
    <location>
        <begin position="157"/>
        <end position="184"/>
    </location>
</feature>
<accession>A0AAD9XPA8</accession>
<proteinExistence type="predicted"/>
<protein>
    <submittedName>
        <fullName evidence="2">Uncharacterized protein</fullName>
    </submittedName>
</protein>
<comment type="caution">
    <text evidence="2">The sequence shown here is derived from an EMBL/GenBank/DDBJ whole genome shotgun (WGS) entry which is preliminary data.</text>
</comment>
<evidence type="ECO:0000313" key="3">
    <source>
        <dbReference type="Proteomes" id="UP001280121"/>
    </source>
</evidence>
<name>A0AAD9XPA8_9ROSI</name>
<dbReference type="PANTHER" id="PTHR45287:SF3">
    <property type="entry name" value="PROTEIN, PUTATIVE-RELATED"/>
    <property type="match status" value="1"/>
</dbReference>
<keyword evidence="1" id="KW-0175">Coiled coil</keyword>
<reference evidence="2" key="1">
    <citation type="journal article" date="2023" name="Plant J.">
        <title>Genome sequences and population genomics provide insights into the demographic history, inbreeding, and mutation load of two 'living fossil' tree species of Dipteronia.</title>
        <authorList>
            <person name="Feng Y."/>
            <person name="Comes H.P."/>
            <person name="Chen J."/>
            <person name="Zhu S."/>
            <person name="Lu R."/>
            <person name="Zhang X."/>
            <person name="Li P."/>
            <person name="Qiu J."/>
            <person name="Olsen K.M."/>
            <person name="Qiu Y."/>
        </authorList>
    </citation>
    <scope>NUCLEOTIDE SEQUENCE</scope>
    <source>
        <strain evidence="2">KIB01</strain>
    </source>
</reference>
<dbReference type="EMBL" id="JANJYI010000001">
    <property type="protein sequence ID" value="KAK2662882.1"/>
    <property type="molecule type" value="Genomic_DNA"/>
</dbReference>
<dbReference type="PANTHER" id="PTHR45287">
    <property type="entry name" value="OS03G0691500 PROTEIN"/>
    <property type="match status" value="1"/>
</dbReference>